<dbReference type="InterPro" id="IPR036956">
    <property type="entry name" value="Impact_N_sf"/>
</dbReference>
<name>A0A345NMK2_9MICO</name>
<dbReference type="RefSeq" id="WP_114928025.1">
    <property type="nucleotide sequence ID" value="NZ_CP031229.1"/>
</dbReference>
<dbReference type="InterPro" id="IPR023582">
    <property type="entry name" value="Impact"/>
</dbReference>
<evidence type="ECO:0000256" key="1">
    <source>
        <dbReference type="ARBA" id="ARBA00007665"/>
    </source>
</evidence>
<dbReference type="OrthoDB" id="9813771at2"/>
<accession>A0A345NMK2</accession>
<dbReference type="InterPro" id="IPR015269">
    <property type="entry name" value="UPF0029_Impact_C"/>
</dbReference>
<organism evidence="4 5">
    <name type="scientific">Ornithinimicrobium avium</name>
    <dbReference type="NCBI Taxonomy" id="2283195"/>
    <lineage>
        <taxon>Bacteria</taxon>
        <taxon>Bacillati</taxon>
        <taxon>Actinomycetota</taxon>
        <taxon>Actinomycetes</taxon>
        <taxon>Micrococcales</taxon>
        <taxon>Ornithinimicrobiaceae</taxon>
        <taxon>Ornithinimicrobium</taxon>
    </lineage>
</organism>
<comment type="similarity">
    <text evidence="1">Belongs to the IMPACT family.</text>
</comment>
<dbReference type="PANTHER" id="PTHR16301:SF20">
    <property type="entry name" value="IMPACT FAMILY MEMBER YIGZ"/>
    <property type="match status" value="1"/>
</dbReference>
<evidence type="ECO:0000259" key="3">
    <source>
        <dbReference type="Pfam" id="PF09186"/>
    </source>
</evidence>
<evidence type="ECO:0000259" key="2">
    <source>
        <dbReference type="Pfam" id="PF01205"/>
    </source>
</evidence>
<gene>
    <name evidence="4" type="ORF">DV701_09090</name>
</gene>
<dbReference type="SUPFAM" id="SSF54211">
    <property type="entry name" value="Ribosomal protein S5 domain 2-like"/>
    <property type="match status" value="1"/>
</dbReference>
<dbReference type="PROSITE" id="PS00910">
    <property type="entry name" value="UPF0029"/>
    <property type="match status" value="1"/>
</dbReference>
<feature type="domain" description="Impact N-terminal" evidence="2">
    <location>
        <begin position="25"/>
        <end position="130"/>
    </location>
</feature>
<dbReference type="InterPro" id="IPR020568">
    <property type="entry name" value="Ribosomal_Su5_D2-typ_SF"/>
</dbReference>
<dbReference type="AlphaFoldDB" id="A0A345NMK2"/>
<keyword evidence="5" id="KW-1185">Reference proteome</keyword>
<protein>
    <submittedName>
        <fullName evidence="4">YigZ family protein</fullName>
    </submittedName>
</protein>
<dbReference type="InterPro" id="IPR020569">
    <property type="entry name" value="UPF0029_Impact_CS"/>
</dbReference>
<evidence type="ECO:0000313" key="4">
    <source>
        <dbReference type="EMBL" id="AXH96260.1"/>
    </source>
</evidence>
<dbReference type="GO" id="GO:0005737">
    <property type="term" value="C:cytoplasm"/>
    <property type="evidence" value="ECO:0007669"/>
    <property type="project" value="TreeGrafter"/>
</dbReference>
<feature type="domain" description="UPF0029" evidence="3">
    <location>
        <begin position="146"/>
        <end position="200"/>
    </location>
</feature>
<sequence>MDPAPHRPTSYRTVAAPVVASIEEKRSLFECWLRRAEDEPGARAVVEEARVTHWDARHHCSAFVLGPEGALVRSNDDGEPAGTAGTPMLEVLTGAGLTDVVAVVTRWFGGTLLGTGGLVRAYSDAVRAALAEARVLTRVRVGEVDVRVSHATAGRLEHDLRARGVAVPDVRYGEHVTLRVQVPVAERDELAGLLASLTSGEAELVAGSEAESWLDGPG</sequence>
<dbReference type="SUPFAM" id="SSF54980">
    <property type="entry name" value="EF-G C-terminal domain-like"/>
    <property type="match status" value="1"/>
</dbReference>
<dbReference type="Gene3D" id="3.30.230.30">
    <property type="entry name" value="Impact, N-terminal domain"/>
    <property type="match status" value="1"/>
</dbReference>
<proteinExistence type="inferred from homology"/>
<evidence type="ECO:0000313" key="5">
    <source>
        <dbReference type="Proteomes" id="UP000253790"/>
    </source>
</evidence>
<dbReference type="InterPro" id="IPR035647">
    <property type="entry name" value="EFG_III/V"/>
</dbReference>
<dbReference type="Pfam" id="PF09186">
    <property type="entry name" value="DUF1949"/>
    <property type="match status" value="1"/>
</dbReference>
<reference evidence="4 5" key="1">
    <citation type="submission" date="2018-07" db="EMBL/GenBank/DDBJ databases">
        <title>Complete genome sequencing of Ornithinimicrobium sp. AMA3305.</title>
        <authorList>
            <person name="Bae J.-W."/>
        </authorList>
    </citation>
    <scope>NUCLEOTIDE SEQUENCE [LARGE SCALE GENOMIC DNA]</scope>
    <source>
        <strain evidence="4 5">AMA3305</strain>
    </source>
</reference>
<dbReference type="GO" id="GO:0006446">
    <property type="term" value="P:regulation of translational initiation"/>
    <property type="evidence" value="ECO:0007669"/>
    <property type="project" value="TreeGrafter"/>
</dbReference>
<dbReference type="Proteomes" id="UP000253790">
    <property type="component" value="Chromosome"/>
</dbReference>
<dbReference type="KEGG" id="orn:DV701_09090"/>
<dbReference type="EMBL" id="CP031229">
    <property type="protein sequence ID" value="AXH96260.1"/>
    <property type="molecule type" value="Genomic_DNA"/>
</dbReference>
<dbReference type="Pfam" id="PF01205">
    <property type="entry name" value="Impact_N"/>
    <property type="match status" value="1"/>
</dbReference>
<dbReference type="PANTHER" id="PTHR16301">
    <property type="entry name" value="IMPACT-RELATED"/>
    <property type="match status" value="1"/>
</dbReference>
<dbReference type="InterPro" id="IPR001498">
    <property type="entry name" value="Impact_N"/>
</dbReference>